<name>A0A7J5AY31_9MICO</name>
<feature type="region of interest" description="Disordered" evidence="1">
    <location>
        <begin position="1"/>
        <end position="21"/>
    </location>
</feature>
<feature type="transmembrane region" description="Helical" evidence="2">
    <location>
        <begin position="142"/>
        <end position="161"/>
    </location>
</feature>
<dbReference type="Proteomes" id="UP000490386">
    <property type="component" value="Unassembled WGS sequence"/>
</dbReference>
<dbReference type="OrthoDB" id="8017424at2"/>
<keyword evidence="2" id="KW-1133">Transmembrane helix</keyword>
<feature type="transmembrane region" description="Helical" evidence="2">
    <location>
        <begin position="119"/>
        <end position="135"/>
    </location>
</feature>
<evidence type="ECO:0000256" key="1">
    <source>
        <dbReference type="SAM" id="MobiDB-lite"/>
    </source>
</evidence>
<dbReference type="EMBL" id="WBJX01000006">
    <property type="protein sequence ID" value="KAB1636395.1"/>
    <property type="molecule type" value="Genomic_DNA"/>
</dbReference>
<feature type="transmembrane region" description="Helical" evidence="2">
    <location>
        <begin position="30"/>
        <end position="58"/>
    </location>
</feature>
<evidence type="ECO:0000313" key="4">
    <source>
        <dbReference type="Proteomes" id="UP000490386"/>
    </source>
</evidence>
<sequence>MTTSSTPSRTSSAQGPAQARSPKSRFRWRVIDIVTAAVLGVATGLIFIVWNSVGYAWFTVMDAFTPGVGGIAVGIWLLGGVLGGLIIRKPGAALFVEVLAASVSMLLGSQWSIETVYSGIAQGLGAELIFLLFFYKRFGLGVAMLAGAGAAVAAWTLELFLSANIEKGPEFLTIYLVSIVLSGAVLAGVVGWLLTRALAATGALNRFAAGRSSKRIG</sequence>
<dbReference type="PIRSF" id="PIRSF037394">
    <property type="entry name" value="ABC_thiamine-permease_YkoE_prd"/>
    <property type="match status" value="1"/>
</dbReference>
<evidence type="ECO:0000256" key="2">
    <source>
        <dbReference type="SAM" id="Phobius"/>
    </source>
</evidence>
<proteinExistence type="predicted"/>
<comment type="caution">
    <text evidence="3">The sequence shown here is derived from an EMBL/GenBank/DDBJ whole genome shotgun (WGS) entry which is preliminary data.</text>
</comment>
<evidence type="ECO:0000313" key="3">
    <source>
        <dbReference type="EMBL" id="KAB1636395.1"/>
    </source>
</evidence>
<keyword evidence="2" id="KW-0472">Membrane</keyword>
<feature type="compositionally biased region" description="Low complexity" evidence="1">
    <location>
        <begin position="1"/>
        <end position="12"/>
    </location>
</feature>
<keyword evidence="4" id="KW-1185">Reference proteome</keyword>
<keyword evidence="2" id="KW-0812">Transmembrane</keyword>
<dbReference type="RefSeq" id="WP_151424703.1">
    <property type="nucleotide sequence ID" value="NZ_WBJX01000006.1"/>
</dbReference>
<protein>
    <submittedName>
        <fullName evidence="3">Uncharacterized protein</fullName>
    </submittedName>
</protein>
<feature type="transmembrane region" description="Helical" evidence="2">
    <location>
        <begin position="173"/>
        <end position="194"/>
    </location>
</feature>
<reference evidence="3 4" key="1">
    <citation type="submission" date="2019-09" db="EMBL/GenBank/DDBJ databases">
        <title>Phylogeny of genus Pseudoclavibacter and closely related genus.</title>
        <authorList>
            <person name="Li Y."/>
        </authorList>
    </citation>
    <scope>NUCLEOTIDE SEQUENCE [LARGE SCALE GENOMIC DNA]</scope>
    <source>
        <strain evidence="3 4">THG-MD12</strain>
    </source>
</reference>
<dbReference type="InterPro" id="IPR017195">
    <property type="entry name" value="ABC_thiamin-permease_prd"/>
</dbReference>
<feature type="transmembrane region" description="Helical" evidence="2">
    <location>
        <begin position="64"/>
        <end position="87"/>
    </location>
</feature>
<dbReference type="Pfam" id="PF09819">
    <property type="entry name" value="ABC_cobalt"/>
    <property type="match status" value="1"/>
</dbReference>
<feature type="transmembrane region" description="Helical" evidence="2">
    <location>
        <begin position="94"/>
        <end position="113"/>
    </location>
</feature>
<accession>A0A7J5AY31</accession>
<gene>
    <name evidence="3" type="ORF">F8O03_15670</name>
</gene>
<organism evidence="3 4">
    <name type="scientific">Pseudoclavibacter terrae</name>
    <dbReference type="NCBI Taxonomy" id="1530195"/>
    <lineage>
        <taxon>Bacteria</taxon>
        <taxon>Bacillati</taxon>
        <taxon>Actinomycetota</taxon>
        <taxon>Actinomycetes</taxon>
        <taxon>Micrococcales</taxon>
        <taxon>Microbacteriaceae</taxon>
        <taxon>Pseudoclavibacter</taxon>
    </lineage>
</organism>
<dbReference type="AlphaFoldDB" id="A0A7J5AY31"/>